<dbReference type="Proteomes" id="UP000318384">
    <property type="component" value="Chromosome"/>
</dbReference>
<accession>A0A517WUL3</accession>
<evidence type="ECO:0000313" key="1">
    <source>
        <dbReference type="EMBL" id="QDU08951.1"/>
    </source>
</evidence>
<gene>
    <name evidence="1" type="ORF">V202x_23210</name>
</gene>
<dbReference type="EMBL" id="CP037422">
    <property type="protein sequence ID" value="QDU08951.1"/>
    <property type="molecule type" value="Genomic_DNA"/>
</dbReference>
<proteinExistence type="predicted"/>
<dbReference type="AlphaFoldDB" id="A0A517WUL3"/>
<dbReference type="OrthoDB" id="9798082at2"/>
<dbReference type="RefSeq" id="WP_145174412.1">
    <property type="nucleotide sequence ID" value="NZ_CP037422.1"/>
</dbReference>
<reference evidence="1 2" key="1">
    <citation type="submission" date="2019-03" db="EMBL/GenBank/DDBJ databases">
        <title>Deep-cultivation of Planctomycetes and their phenomic and genomic characterization uncovers novel biology.</title>
        <authorList>
            <person name="Wiegand S."/>
            <person name="Jogler M."/>
            <person name="Boedeker C."/>
            <person name="Pinto D."/>
            <person name="Vollmers J."/>
            <person name="Rivas-Marin E."/>
            <person name="Kohn T."/>
            <person name="Peeters S.H."/>
            <person name="Heuer A."/>
            <person name="Rast P."/>
            <person name="Oberbeckmann S."/>
            <person name="Bunk B."/>
            <person name="Jeske O."/>
            <person name="Meyerdierks A."/>
            <person name="Storesund J.E."/>
            <person name="Kallscheuer N."/>
            <person name="Luecker S."/>
            <person name="Lage O.M."/>
            <person name="Pohl T."/>
            <person name="Merkel B.J."/>
            <person name="Hornburger P."/>
            <person name="Mueller R.-W."/>
            <person name="Bruemmer F."/>
            <person name="Labrenz M."/>
            <person name="Spormann A.M."/>
            <person name="Op den Camp H."/>
            <person name="Overmann J."/>
            <person name="Amann R."/>
            <person name="Jetten M.S.M."/>
            <person name="Mascher T."/>
            <person name="Medema M.H."/>
            <person name="Devos D.P."/>
            <person name="Kaster A.-K."/>
            <person name="Ovreas L."/>
            <person name="Rohde M."/>
            <person name="Galperin M.Y."/>
            <person name="Jogler C."/>
        </authorList>
    </citation>
    <scope>NUCLEOTIDE SEQUENCE [LARGE SCALE GENOMIC DNA]</scope>
    <source>
        <strain evidence="1 2">V202</strain>
    </source>
</reference>
<evidence type="ECO:0000313" key="2">
    <source>
        <dbReference type="Proteomes" id="UP000318384"/>
    </source>
</evidence>
<protein>
    <submittedName>
        <fullName evidence="1">Uncharacterized protein</fullName>
    </submittedName>
</protein>
<sequence length="275" mass="31575">MQTETFPARVHILIARNSSDAVVIRRGPAKKTCIIGWDRKQNTFHVGQWLKGRIYERRSDIAPSGKHWIYFAMNGKWNSETKGSWTAIAKTPWLKAVDLMGKGNTYHGGGLFIDDHTYWLNGGHQTLHTSGEFKQGTPDVNLRYYGSECLSVYYPRLERDGWTMRSTTVAETKYEGTLFEKELSEDWKLIKVCHSGTNTPVGKGCYWDEHILTSADGAIIAKPDWEWAEWVDNTIAYVEQGCLYQIKIVNSNKLSEAKMLHDFNDYQFETKMAPY</sequence>
<keyword evidence="2" id="KW-1185">Reference proteome</keyword>
<name>A0A517WUL3_9PLAN</name>
<organism evidence="1 2">
    <name type="scientific">Gimesia aquarii</name>
    <dbReference type="NCBI Taxonomy" id="2527964"/>
    <lineage>
        <taxon>Bacteria</taxon>
        <taxon>Pseudomonadati</taxon>
        <taxon>Planctomycetota</taxon>
        <taxon>Planctomycetia</taxon>
        <taxon>Planctomycetales</taxon>
        <taxon>Planctomycetaceae</taxon>
        <taxon>Gimesia</taxon>
    </lineage>
</organism>